<keyword evidence="8" id="KW-0479">Metal-binding</keyword>
<dbReference type="Gene3D" id="3.40.50.720">
    <property type="entry name" value="NAD(P)-binding Rossmann-like Domain"/>
    <property type="match status" value="1"/>
</dbReference>
<keyword evidence="5" id="KW-0521">NADP</keyword>
<reference evidence="11" key="1">
    <citation type="journal article" date="2017" name="Genome Announc.">
        <title>Draft Genome Sequence of Terrimicrobium sacchariphilum NM-5T, a Facultative Anaerobic Soil Bacterium of the Class Spartobacteria.</title>
        <authorList>
            <person name="Qiu Y.L."/>
            <person name="Tourlousse D.M."/>
            <person name="Matsuura N."/>
            <person name="Ohashi A."/>
            <person name="Sekiguchi Y."/>
        </authorList>
    </citation>
    <scope>NUCLEOTIDE SEQUENCE [LARGE SCALE GENOMIC DNA]</scope>
    <source>
        <strain evidence="11">NM-5</strain>
    </source>
</reference>
<keyword evidence="8" id="KW-0862">Zinc</keyword>
<dbReference type="InterPro" id="IPR011032">
    <property type="entry name" value="GroES-like_sf"/>
</dbReference>
<protein>
    <recommendedName>
        <fullName evidence="8">Zinc-type alcohol dehydrogenase-like protein</fullName>
    </recommendedName>
</protein>
<evidence type="ECO:0000256" key="3">
    <source>
        <dbReference type="ARBA" id="ARBA00011881"/>
    </source>
</evidence>
<dbReference type="InParanoid" id="A0A146G830"/>
<dbReference type="CDD" id="cd08252">
    <property type="entry name" value="AL_MDR"/>
    <property type="match status" value="1"/>
</dbReference>
<dbReference type="AlphaFoldDB" id="A0A146G830"/>
<dbReference type="NCBIfam" id="TIGR02817">
    <property type="entry name" value="adh_fam_1"/>
    <property type="match status" value="1"/>
</dbReference>
<dbReference type="InterPro" id="IPR051603">
    <property type="entry name" value="Zinc-ADH_QOR/CCCR"/>
</dbReference>
<gene>
    <name evidence="10" type="ORF">TSACC_21469</name>
</gene>
<sequence length="370" mass="40088">MALEVVRYFGRAILRPVIIQDSLRRSDIQRIISHMKAIVTTRPLAVEEVDSLIEIERPKPRASGRDLLVRVQAVAINPVDTKVRASVANTDGVILGWDAAGIVEEVGPEVKGFYRGDEVYYAGDITRPGSNAEYQLVDERIVARKPKTLCFADAAAYPLVTITAWEALYERLGIDRHGSDAGKSLLIIGGAGGVGSMAIQLARLAGLTVIATASRPASREWVLSLGANHVVNHGESLAGQLAKIGFPEVDFIANFNNTDSYWGVMAEVIKPLGKIVGIVETSSPVDLGLLKTKSATFSWEFMFTRSKLQTPDMDVQGKLLAETAGLIDVGRIKPIIGERLERISAITLRKAHQRAESGTLVGKLVIGGWQ</sequence>
<dbReference type="SUPFAM" id="SSF51735">
    <property type="entry name" value="NAD(P)-binding Rossmann-fold domains"/>
    <property type="match status" value="1"/>
</dbReference>
<comment type="caution">
    <text evidence="10">The sequence shown here is derived from an EMBL/GenBank/DDBJ whole genome shotgun (WGS) entry which is preliminary data.</text>
</comment>
<comment type="similarity">
    <text evidence="2 8">Belongs to the zinc-containing alcohol dehydrogenase family. Quinone oxidoreductase subfamily.</text>
</comment>
<dbReference type="Pfam" id="PF00107">
    <property type="entry name" value="ADH_zinc_N"/>
    <property type="match status" value="1"/>
</dbReference>
<dbReference type="SUPFAM" id="SSF50129">
    <property type="entry name" value="GroES-like"/>
    <property type="match status" value="1"/>
</dbReference>
<dbReference type="GO" id="GO:0008270">
    <property type="term" value="F:zinc ion binding"/>
    <property type="evidence" value="ECO:0007669"/>
    <property type="project" value="InterPro"/>
</dbReference>
<evidence type="ECO:0000313" key="11">
    <source>
        <dbReference type="Proteomes" id="UP000076023"/>
    </source>
</evidence>
<dbReference type="STRING" id="690879.TSACC_21469"/>
<keyword evidence="11" id="KW-1185">Reference proteome</keyword>
<dbReference type="Proteomes" id="UP000076023">
    <property type="component" value="Unassembled WGS sequence"/>
</dbReference>
<dbReference type="PANTHER" id="PTHR44154">
    <property type="entry name" value="QUINONE OXIDOREDUCTASE"/>
    <property type="match status" value="1"/>
</dbReference>
<name>A0A146G830_TERSA</name>
<feature type="domain" description="Enoyl reductase (ER)" evidence="9">
    <location>
        <begin position="47"/>
        <end position="366"/>
    </location>
</feature>
<dbReference type="EMBL" id="BDCO01000002">
    <property type="protein sequence ID" value="GAT33064.1"/>
    <property type="molecule type" value="Genomic_DNA"/>
</dbReference>
<organism evidence="10 11">
    <name type="scientific">Terrimicrobium sacchariphilum</name>
    <dbReference type="NCBI Taxonomy" id="690879"/>
    <lineage>
        <taxon>Bacteria</taxon>
        <taxon>Pseudomonadati</taxon>
        <taxon>Verrucomicrobiota</taxon>
        <taxon>Terrimicrobiia</taxon>
        <taxon>Terrimicrobiales</taxon>
        <taxon>Terrimicrobiaceae</taxon>
        <taxon>Terrimicrobium</taxon>
    </lineage>
</organism>
<dbReference type="GO" id="GO:0005737">
    <property type="term" value="C:cytoplasm"/>
    <property type="evidence" value="ECO:0007669"/>
    <property type="project" value="UniProtKB-SubCell"/>
</dbReference>
<keyword evidence="7" id="KW-0007">Acetylation</keyword>
<keyword evidence="8" id="KW-0560">Oxidoreductase</keyword>
<evidence type="ECO:0000259" key="9">
    <source>
        <dbReference type="SMART" id="SM00829"/>
    </source>
</evidence>
<dbReference type="InterPro" id="IPR020843">
    <property type="entry name" value="ER"/>
</dbReference>
<evidence type="ECO:0000256" key="4">
    <source>
        <dbReference type="ARBA" id="ARBA00022490"/>
    </source>
</evidence>
<dbReference type="GO" id="GO:0016491">
    <property type="term" value="F:oxidoreductase activity"/>
    <property type="evidence" value="ECO:0007669"/>
    <property type="project" value="UniProtKB-KW"/>
</dbReference>
<dbReference type="InterPro" id="IPR013149">
    <property type="entry name" value="ADH-like_C"/>
</dbReference>
<evidence type="ECO:0000256" key="5">
    <source>
        <dbReference type="ARBA" id="ARBA00022857"/>
    </source>
</evidence>
<dbReference type="FunCoup" id="A0A146G830">
    <property type="interactions" value="481"/>
</dbReference>
<comment type="subunit">
    <text evidence="3">Homotetramer.</text>
</comment>
<evidence type="ECO:0000256" key="1">
    <source>
        <dbReference type="ARBA" id="ARBA00004496"/>
    </source>
</evidence>
<evidence type="ECO:0000313" key="10">
    <source>
        <dbReference type="EMBL" id="GAT33064.1"/>
    </source>
</evidence>
<keyword evidence="6" id="KW-0694">RNA-binding</keyword>
<dbReference type="InterPro" id="IPR002364">
    <property type="entry name" value="Quin_OxRdtase/zeta-crystal_CS"/>
</dbReference>
<dbReference type="InterPro" id="IPR014182">
    <property type="entry name" value="ADH_Zn_typ-1"/>
</dbReference>
<dbReference type="Pfam" id="PF08240">
    <property type="entry name" value="ADH_N"/>
    <property type="match status" value="1"/>
</dbReference>
<keyword evidence="4" id="KW-0963">Cytoplasm</keyword>
<dbReference type="PROSITE" id="PS01162">
    <property type="entry name" value="QOR_ZETA_CRYSTAL"/>
    <property type="match status" value="1"/>
</dbReference>
<dbReference type="GO" id="GO:0003723">
    <property type="term" value="F:RNA binding"/>
    <property type="evidence" value="ECO:0007669"/>
    <property type="project" value="UniProtKB-KW"/>
</dbReference>
<comment type="subcellular location">
    <subcellularLocation>
        <location evidence="1">Cytoplasm</location>
    </subcellularLocation>
</comment>
<dbReference type="PANTHER" id="PTHR44154:SF1">
    <property type="entry name" value="QUINONE OXIDOREDUCTASE"/>
    <property type="match status" value="1"/>
</dbReference>
<dbReference type="SMART" id="SM00829">
    <property type="entry name" value="PKS_ER"/>
    <property type="match status" value="1"/>
</dbReference>
<dbReference type="Gene3D" id="3.90.180.10">
    <property type="entry name" value="Medium-chain alcohol dehydrogenases, catalytic domain"/>
    <property type="match status" value="1"/>
</dbReference>
<accession>A0A146G830</accession>
<evidence type="ECO:0000256" key="7">
    <source>
        <dbReference type="ARBA" id="ARBA00022990"/>
    </source>
</evidence>
<evidence type="ECO:0000256" key="6">
    <source>
        <dbReference type="ARBA" id="ARBA00022884"/>
    </source>
</evidence>
<dbReference type="InterPro" id="IPR013154">
    <property type="entry name" value="ADH-like_N"/>
</dbReference>
<dbReference type="InterPro" id="IPR036291">
    <property type="entry name" value="NAD(P)-bd_dom_sf"/>
</dbReference>
<proteinExistence type="inferred from homology"/>
<evidence type="ECO:0000256" key="8">
    <source>
        <dbReference type="RuleBase" id="RU364000"/>
    </source>
</evidence>
<evidence type="ECO:0000256" key="2">
    <source>
        <dbReference type="ARBA" id="ARBA00010371"/>
    </source>
</evidence>